<reference evidence="1 2" key="1">
    <citation type="submission" date="2014-04" db="EMBL/GenBank/DDBJ databases">
        <authorList>
            <consortium name="DOE Joint Genome Institute"/>
            <person name="Kuo A."/>
            <person name="Kohler A."/>
            <person name="Costa M.D."/>
            <person name="Nagy L.G."/>
            <person name="Floudas D."/>
            <person name="Copeland A."/>
            <person name="Barry K.W."/>
            <person name="Cichocki N."/>
            <person name="Veneault-Fourrey C."/>
            <person name="LaButti K."/>
            <person name="Lindquist E.A."/>
            <person name="Lipzen A."/>
            <person name="Lundell T."/>
            <person name="Morin E."/>
            <person name="Murat C."/>
            <person name="Sun H."/>
            <person name="Tunlid A."/>
            <person name="Henrissat B."/>
            <person name="Grigoriev I.V."/>
            <person name="Hibbett D.S."/>
            <person name="Martin F."/>
            <person name="Nordberg H.P."/>
            <person name="Cantor M.N."/>
            <person name="Hua S.X."/>
        </authorList>
    </citation>
    <scope>NUCLEOTIDE SEQUENCE [LARGE SCALE GENOMIC DNA]</scope>
    <source>
        <strain evidence="1 2">441</strain>
    </source>
</reference>
<dbReference type="AlphaFoldDB" id="A0A0D0A776"/>
<gene>
    <name evidence="1" type="ORF">PISMIDRAFT_146262</name>
</gene>
<evidence type="ECO:0000313" key="1">
    <source>
        <dbReference type="EMBL" id="KIK27918.1"/>
    </source>
</evidence>
<organism evidence="1 2">
    <name type="scientific">Pisolithus microcarpus 441</name>
    <dbReference type="NCBI Taxonomy" id="765257"/>
    <lineage>
        <taxon>Eukaryota</taxon>
        <taxon>Fungi</taxon>
        <taxon>Dikarya</taxon>
        <taxon>Basidiomycota</taxon>
        <taxon>Agaricomycotina</taxon>
        <taxon>Agaricomycetes</taxon>
        <taxon>Agaricomycetidae</taxon>
        <taxon>Boletales</taxon>
        <taxon>Sclerodermatineae</taxon>
        <taxon>Pisolithaceae</taxon>
        <taxon>Pisolithus</taxon>
    </lineage>
</organism>
<dbReference type="Proteomes" id="UP000054018">
    <property type="component" value="Unassembled WGS sequence"/>
</dbReference>
<dbReference type="HOGENOM" id="CLU_2334453_0_0_1"/>
<protein>
    <submittedName>
        <fullName evidence="1">Uncharacterized protein</fullName>
    </submittedName>
</protein>
<proteinExistence type="predicted"/>
<evidence type="ECO:0000313" key="2">
    <source>
        <dbReference type="Proteomes" id="UP000054018"/>
    </source>
</evidence>
<dbReference type="OrthoDB" id="10039566at2759"/>
<sequence>MVNGEIYAHFDRAFSDYVFSPGRTVNSGTFGNVKLVKGALASLQVIPWATWTFRQLIPLEWALTVTKFHGRTSTGTVLRQHTVMTSSHLLASCLPLNL</sequence>
<name>A0A0D0A776_9AGAM</name>
<dbReference type="EMBL" id="KN833694">
    <property type="protein sequence ID" value="KIK27918.1"/>
    <property type="molecule type" value="Genomic_DNA"/>
</dbReference>
<reference evidence="2" key="2">
    <citation type="submission" date="2015-01" db="EMBL/GenBank/DDBJ databases">
        <title>Evolutionary Origins and Diversification of the Mycorrhizal Mutualists.</title>
        <authorList>
            <consortium name="DOE Joint Genome Institute"/>
            <consortium name="Mycorrhizal Genomics Consortium"/>
            <person name="Kohler A."/>
            <person name="Kuo A."/>
            <person name="Nagy L.G."/>
            <person name="Floudas D."/>
            <person name="Copeland A."/>
            <person name="Barry K.W."/>
            <person name="Cichocki N."/>
            <person name="Veneault-Fourrey C."/>
            <person name="LaButti K."/>
            <person name="Lindquist E.A."/>
            <person name="Lipzen A."/>
            <person name="Lundell T."/>
            <person name="Morin E."/>
            <person name="Murat C."/>
            <person name="Riley R."/>
            <person name="Ohm R."/>
            <person name="Sun H."/>
            <person name="Tunlid A."/>
            <person name="Henrissat B."/>
            <person name="Grigoriev I.V."/>
            <person name="Hibbett D.S."/>
            <person name="Martin F."/>
        </authorList>
    </citation>
    <scope>NUCLEOTIDE SEQUENCE [LARGE SCALE GENOMIC DNA]</scope>
    <source>
        <strain evidence="2">441</strain>
    </source>
</reference>
<accession>A0A0D0A776</accession>
<keyword evidence="2" id="KW-1185">Reference proteome</keyword>
<dbReference type="STRING" id="765257.A0A0D0A776"/>